<keyword evidence="2" id="KW-1185">Reference proteome</keyword>
<protein>
    <submittedName>
        <fullName evidence="1">Uncharacterized protein</fullName>
    </submittedName>
</protein>
<evidence type="ECO:0000313" key="2">
    <source>
        <dbReference type="Proteomes" id="UP001163835"/>
    </source>
</evidence>
<evidence type="ECO:0000313" key="1">
    <source>
        <dbReference type="EMBL" id="KAJ3806956.1"/>
    </source>
</evidence>
<accession>A0ACC1TQU8</accession>
<reference evidence="1" key="1">
    <citation type="submission" date="2022-09" db="EMBL/GenBank/DDBJ databases">
        <title>A Global Phylogenomic Analysis of the Shiitake Genus Lentinula.</title>
        <authorList>
            <consortium name="DOE Joint Genome Institute"/>
            <person name="Sierra-Patev S."/>
            <person name="Min B."/>
            <person name="Naranjo-Ortiz M."/>
            <person name="Looney B."/>
            <person name="Konkel Z."/>
            <person name="Slot J.C."/>
            <person name="Sakamoto Y."/>
            <person name="Steenwyk J.L."/>
            <person name="Rokas A."/>
            <person name="Carro J."/>
            <person name="Camarero S."/>
            <person name="Ferreira P."/>
            <person name="Molpeceres G."/>
            <person name="Ruiz-Duenas F.J."/>
            <person name="Serrano A."/>
            <person name="Henrissat B."/>
            <person name="Drula E."/>
            <person name="Hughes K.W."/>
            <person name="Mata J.L."/>
            <person name="Ishikawa N.K."/>
            <person name="Vargas-Isla R."/>
            <person name="Ushijima S."/>
            <person name="Smith C.A."/>
            <person name="Ahrendt S."/>
            <person name="Andreopoulos W."/>
            <person name="He G."/>
            <person name="Labutti K."/>
            <person name="Lipzen A."/>
            <person name="Ng V."/>
            <person name="Riley R."/>
            <person name="Sandor L."/>
            <person name="Barry K."/>
            <person name="Martinez A.T."/>
            <person name="Xiao Y."/>
            <person name="Gibbons J.G."/>
            <person name="Terashima K."/>
            <person name="Grigoriev I.V."/>
            <person name="Hibbett D.S."/>
        </authorList>
    </citation>
    <scope>NUCLEOTIDE SEQUENCE</scope>
    <source>
        <strain evidence="1">TMI1499</strain>
    </source>
</reference>
<dbReference type="EMBL" id="MU795357">
    <property type="protein sequence ID" value="KAJ3806956.1"/>
    <property type="molecule type" value="Genomic_DNA"/>
</dbReference>
<sequence>MFCATTSSKAFGFGQESPRLRPYFAKTPRKSEFRYGRMPPPVFEDSHSNRLYTPLSGTITVIQETSSLRSGNSPNETSSKIAYLNSSAPRNPMSVPGGGPRAPTGVHEVTYCREKKDPLEVALPQVSRPPDTAGHPIVAKMFAHLRGLSSRNVHLYGSVSGPRKASVPRLVNVLDQSMAISGRCRCLSRLYDALLLDTG</sequence>
<gene>
    <name evidence="1" type="ORF">F5876DRAFT_68503</name>
</gene>
<organism evidence="1 2">
    <name type="scientific">Lentinula aff. lateritia</name>
    <dbReference type="NCBI Taxonomy" id="2804960"/>
    <lineage>
        <taxon>Eukaryota</taxon>
        <taxon>Fungi</taxon>
        <taxon>Dikarya</taxon>
        <taxon>Basidiomycota</taxon>
        <taxon>Agaricomycotina</taxon>
        <taxon>Agaricomycetes</taxon>
        <taxon>Agaricomycetidae</taxon>
        <taxon>Agaricales</taxon>
        <taxon>Marasmiineae</taxon>
        <taxon>Omphalotaceae</taxon>
        <taxon>Lentinula</taxon>
    </lineage>
</organism>
<comment type="caution">
    <text evidence="1">The sequence shown here is derived from an EMBL/GenBank/DDBJ whole genome shotgun (WGS) entry which is preliminary data.</text>
</comment>
<name>A0ACC1TQU8_9AGAR</name>
<proteinExistence type="predicted"/>
<dbReference type="Proteomes" id="UP001163835">
    <property type="component" value="Unassembled WGS sequence"/>
</dbReference>